<protein>
    <submittedName>
        <fullName evidence="1">Uncharacterized protein</fullName>
    </submittedName>
</protein>
<comment type="caution">
    <text evidence="1">The sequence shown here is derived from an EMBL/GenBank/DDBJ whole genome shotgun (WGS) entry which is preliminary data.</text>
</comment>
<evidence type="ECO:0000313" key="1">
    <source>
        <dbReference type="EMBL" id="KGG90989.1"/>
    </source>
</evidence>
<accession>A0A0E3BDC7</accession>
<name>A0A0E3BDC7_9BURK</name>
<sequence length="289" mass="29564">MAYPLINGAAINGTGEAQDSPTRGIPMALSGTQTAVRVLLVSSADALTLGAHRIQRPLRPPSLALAQGGVPTAKFQASLYPAPLPMAVEGQAHLVLTVFAESADALALGSAKVKTGTDVELKPWGLGMCVAGQATATQAQPQPSVTYQVPGARAMRFGAAAVELPSIVVKPQGTDALRMGGPRLVQVAKAAPSQAMALGQPRTVQIVKPAAGHALALGRAGIHTGLRPAGIPLVVGGVPSVRLAQTVVQVESADALQLGHPGPLTYAFHVRQSFALELGRPTVARTHQC</sequence>
<proteinExistence type="predicted"/>
<organism evidence="1 2">
    <name type="scientific">Comamonas thiooxydans</name>
    <dbReference type="NCBI Taxonomy" id="363952"/>
    <lineage>
        <taxon>Bacteria</taxon>
        <taxon>Pseudomonadati</taxon>
        <taxon>Pseudomonadota</taxon>
        <taxon>Betaproteobacteria</taxon>
        <taxon>Burkholderiales</taxon>
        <taxon>Comamonadaceae</taxon>
        <taxon>Comamonas</taxon>
    </lineage>
</organism>
<evidence type="ECO:0000313" key="2">
    <source>
        <dbReference type="Proteomes" id="UP000029567"/>
    </source>
</evidence>
<dbReference type="RefSeq" id="WP_034379939.1">
    <property type="nucleotide sequence ID" value="NZ_AWTN01000094.1"/>
</dbReference>
<dbReference type="EMBL" id="AWTN01000094">
    <property type="protein sequence ID" value="KGG90989.1"/>
    <property type="molecule type" value="Genomic_DNA"/>
</dbReference>
<dbReference type="Proteomes" id="UP000029567">
    <property type="component" value="Unassembled WGS sequence"/>
</dbReference>
<gene>
    <name evidence="1" type="ORF">P245_14425</name>
</gene>
<reference evidence="1 2" key="1">
    <citation type="submission" date="2013-09" db="EMBL/GenBank/DDBJ databases">
        <title>High correlation between genotypes and phenotypes of environmental bacteria Comamonas testosteroni strains.</title>
        <authorList>
            <person name="Liu L."/>
            <person name="Zhu W."/>
            <person name="Xia X."/>
            <person name="Xu B."/>
            <person name="Luo M."/>
            <person name="Wang G."/>
        </authorList>
    </citation>
    <scope>NUCLEOTIDE SEQUENCE [LARGE SCALE GENOMIC DNA]</scope>
    <source>
        <strain evidence="1 2">JL14</strain>
    </source>
</reference>
<dbReference type="AlphaFoldDB" id="A0A0E3BDC7"/>